<evidence type="ECO:0000256" key="1">
    <source>
        <dbReference type="ARBA" id="ARBA00023015"/>
    </source>
</evidence>
<evidence type="ECO:0000259" key="5">
    <source>
        <dbReference type="PROSITE" id="PS50977"/>
    </source>
</evidence>
<accession>A0ABT4MPC9</accession>
<feature type="domain" description="HTH tetR-type" evidence="5">
    <location>
        <begin position="3"/>
        <end position="63"/>
    </location>
</feature>
<comment type="caution">
    <text evidence="6">The sequence shown here is derived from an EMBL/GenBank/DDBJ whole genome shotgun (WGS) entry which is preliminary data.</text>
</comment>
<keyword evidence="2 4" id="KW-0238">DNA-binding</keyword>
<dbReference type="SUPFAM" id="SSF48498">
    <property type="entry name" value="Tetracyclin repressor-like, C-terminal domain"/>
    <property type="match status" value="1"/>
</dbReference>
<dbReference type="EMBL" id="JAPWIE010000001">
    <property type="protein sequence ID" value="MCZ4548855.1"/>
    <property type="molecule type" value="Genomic_DNA"/>
</dbReference>
<evidence type="ECO:0000313" key="7">
    <source>
        <dbReference type="Proteomes" id="UP001067235"/>
    </source>
</evidence>
<reference evidence="6" key="1">
    <citation type="submission" date="2022-12" db="EMBL/GenBank/DDBJ databases">
        <authorList>
            <person name="Krivoruchko A.V."/>
            <person name="Elkin A."/>
        </authorList>
    </citation>
    <scope>NUCLEOTIDE SEQUENCE</scope>
    <source>
        <strain evidence="6">IEGM 1388</strain>
    </source>
</reference>
<keyword evidence="7" id="KW-1185">Reference proteome</keyword>
<protein>
    <submittedName>
        <fullName evidence="6">TetR/AcrR family transcriptional regulator</fullName>
    </submittedName>
</protein>
<keyword evidence="3" id="KW-0804">Transcription</keyword>
<dbReference type="InterPro" id="IPR001647">
    <property type="entry name" value="HTH_TetR"/>
</dbReference>
<proteinExistence type="predicted"/>
<evidence type="ECO:0000256" key="4">
    <source>
        <dbReference type="PROSITE-ProRule" id="PRU00335"/>
    </source>
</evidence>
<dbReference type="Proteomes" id="UP001067235">
    <property type="component" value="Unassembled WGS sequence"/>
</dbReference>
<feature type="DNA-binding region" description="H-T-H motif" evidence="4">
    <location>
        <begin position="26"/>
        <end position="45"/>
    </location>
</feature>
<dbReference type="Gene3D" id="1.10.357.10">
    <property type="entry name" value="Tetracycline Repressor, domain 2"/>
    <property type="match status" value="1"/>
</dbReference>
<dbReference type="PROSITE" id="PS50977">
    <property type="entry name" value="HTH_TETR_2"/>
    <property type="match status" value="1"/>
</dbReference>
<dbReference type="Pfam" id="PF21993">
    <property type="entry name" value="TetR_C_13_2"/>
    <property type="match status" value="1"/>
</dbReference>
<keyword evidence="1" id="KW-0805">Transcription regulation</keyword>
<evidence type="ECO:0000256" key="2">
    <source>
        <dbReference type="ARBA" id="ARBA00023125"/>
    </source>
</evidence>
<dbReference type="PANTHER" id="PTHR47506">
    <property type="entry name" value="TRANSCRIPTIONAL REGULATORY PROTEIN"/>
    <property type="match status" value="1"/>
</dbReference>
<dbReference type="RefSeq" id="WP_301569330.1">
    <property type="nucleotide sequence ID" value="NZ_JAPWIE010000001.1"/>
</dbReference>
<name>A0ABT4MPC9_GORRU</name>
<dbReference type="PANTHER" id="PTHR47506:SF3">
    <property type="entry name" value="HTH-TYPE TRANSCRIPTIONAL REGULATOR LMRA"/>
    <property type="match status" value="1"/>
</dbReference>
<dbReference type="Pfam" id="PF00440">
    <property type="entry name" value="TetR_N"/>
    <property type="match status" value="1"/>
</dbReference>
<gene>
    <name evidence="6" type="ORF">O4213_02600</name>
</gene>
<evidence type="ECO:0000313" key="6">
    <source>
        <dbReference type="EMBL" id="MCZ4548855.1"/>
    </source>
</evidence>
<sequence length="200" mass="20937">MARGTRETILTTAIELMRVHGYSALSMKQIVAGSGAPIGSIYHHFPEGKSQIAREALVNAGIAYEAVIPAVLADQVDLGAGIRAAFAQAAEVTEQTGFANMCPVSTVAGEVANSDDSLRRAAAGVFTDWITLGQAYFESRGVESEMAEEAITAIVCSLEGAFVMARTLRNTRPLIAAGTALSARYEGVALALVEHDHIGG</sequence>
<organism evidence="6 7">
    <name type="scientific">Gordonia rubripertincta</name>
    <name type="common">Rhodococcus corallinus</name>
    <dbReference type="NCBI Taxonomy" id="36822"/>
    <lineage>
        <taxon>Bacteria</taxon>
        <taxon>Bacillati</taxon>
        <taxon>Actinomycetota</taxon>
        <taxon>Actinomycetes</taxon>
        <taxon>Mycobacteriales</taxon>
        <taxon>Gordoniaceae</taxon>
        <taxon>Gordonia</taxon>
    </lineage>
</organism>
<dbReference type="InterPro" id="IPR054156">
    <property type="entry name" value="YxaF_TetR_C"/>
</dbReference>
<dbReference type="InterPro" id="IPR009057">
    <property type="entry name" value="Homeodomain-like_sf"/>
</dbReference>
<dbReference type="SUPFAM" id="SSF46689">
    <property type="entry name" value="Homeodomain-like"/>
    <property type="match status" value="1"/>
</dbReference>
<evidence type="ECO:0000256" key="3">
    <source>
        <dbReference type="ARBA" id="ARBA00023163"/>
    </source>
</evidence>
<dbReference type="InterPro" id="IPR036271">
    <property type="entry name" value="Tet_transcr_reg_TetR-rel_C_sf"/>
</dbReference>